<dbReference type="InterPro" id="IPR002205">
    <property type="entry name" value="Topo_IIA_dom_A"/>
</dbReference>
<dbReference type="FunFam" id="3.30.1360.40:FF:000002">
    <property type="entry name" value="DNA gyrase subunit A"/>
    <property type="match status" value="1"/>
</dbReference>
<comment type="miscellaneous">
    <text evidence="8">Few gyrases are as efficient as E.coli at forming negative supercoils. Not all organisms have 2 type II topoisomerases; in organisms with a single type II topoisomerase this enzyme also has to decatenate newly replicated chromosomes.</text>
</comment>
<evidence type="ECO:0000256" key="5">
    <source>
        <dbReference type="ARBA" id="ARBA00023029"/>
    </source>
</evidence>
<dbReference type="HAMAP" id="MF_01897">
    <property type="entry name" value="GyrA"/>
    <property type="match status" value="1"/>
</dbReference>
<dbReference type="Pfam" id="PF00521">
    <property type="entry name" value="DNA_topoisoIV"/>
    <property type="match status" value="1"/>
</dbReference>
<dbReference type="OrthoDB" id="9806486at2"/>
<dbReference type="InterPro" id="IPR013758">
    <property type="entry name" value="Topo_IIA_A/C_ab"/>
</dbReference>
<dbReference type="GO" id="GO:0005737">
    <property type="term" value="C:cytoplasm"/>
    <property type="evidence" value="ECO:0007669"/>
    <property type="project" value="UniProtKB-SubCell"/>
</dbReference>
<evidence type="ECO:0000256" key="10">
    <source>
        <dbReference type="SAM" id="MobiDB-lite"/>
    </source>
</evidence>
<keyword evidence="7 8" id="KW-0413">Isomerase</keyword>
<dbReference type="RefSeq" id="WP_117275120.1">
    <property type="nucleotide sequence ID" value="NZ_LS991951.1"/>
</dbReference>
<keyword evidence="5 8" id="KW-0799">Topoisomerase</keyword>
<dbReference type="GO" id="GO:0034335">
    <property type="term" value="F:DNA negative supercoiling activity"/>
    <property type="evidence" value="ECO:0007669"/>
    <property type="project" value="UniProtKB-ARBA"/>
</dbReference>
<dbReference type="SUPFAM" id="SSF56719">
    <property type="entry name" value="Type II DNA topoisomerase"/>
    <property type="match status" value="1"/>
</dbReference>
<evidence type="ECO:0000256" key="3">
    <source>
        <dbReference type="ARBA" id="ARBA00022741"/>
    </source>
</evidence>
<dbReference type="SMART" id="SM00434">
    <property type="entry name" value="TOP4c"/>
    <property type="match status" value="1"/>
</dbReference>
<dbReference type="InterPro" id="IPR013760">
    <property type="entry name" value="Topo_IIA-like_dom_sf"/>
</dbReference>
<dbReference type="SUPFAM" id="SSF101904">
    <property type="entry name" value="GyrA/ParC C-terminal domain-like"/>
    <property type="match status" value="1"/>
</dbReference>
<evidence type="ECO:0000259" key="11">
    <source>
        <dbReference type="PROSITE" id="PS52040"/>
    </source>
</evidence>
<evidence type="ECO:0000256" key="2">
    <source>
        <dbReference type="ARBA" id="ARBA00008263"/>
    </source>
</evidence>
<evidence type="ECO:0000256" key="7">
    <source>
        <dbReference type="ARBA" id="ARBA00023235"/>
    </source>
</evidence>
<keyword evidence="4 8" id="KW-0067">ATP-binding</keyword>
<dbReference type="InterPro" id="IPR035516">
    <property type="entry name" value="Gyrase/topoIV_suA_C"/>
</dbReference>
<comment type="function">
    <text evidence="8">A type II topoisomerase that negatively supercoils closed circular double-stranded (ds) DNA in an ATP-dependent manner to modulate DNA topology and maintain chromosomes in an underwound state. Negative supercoiling favors strand separation, and DNA replication, transcription, recombination and repair, all of which involve strand separation. Also able to catalyze the interconversion of other topological isomers of dsDNA rings, including catenanes and knotted rings. Type II topoisomerases break and join 2 DNA strands simultaneously in an ATP-dependent manner.</text>
</comment>
<dbReference type="PROSITE" id="PS52040">
    <property type="entry name" value="TOPO_IIA"/>
    <property type="match status" value="1"/>
</dbReference>
<organism evidence="12 13">
    <name type="scientific">Mycoplasmopsis edwardii</name>
    <dbReference type="NCBI Taxonomy" id="53558"/>
    <lineage>
        <taxon>Bacteria</taxon>
        <taxon>Bacillati</taxon>
        <taxon>Mycoplasmatota</taxon>
        <taxon>Mycoplasmoidales</taxon>
        <taxon>Metamycoplasmataceae</taxon>
        <taxon>Mycoplasmopsis</taxon>
    </lineage>
</organism>
<dbReference type="EMBL" id="LS991951">
    <property type="protein sequence ID" value="SYV97122.1"/>
    <property type="molecule type" value="Genomic_DNA"/>
</dbReference>
<evidence type="ECO:0000256" key="4">
    <source>
        <dbReference type="ARBA" id="ARBA00022840"/>
    </source>
</evidence>
<sequence>MSKDLNKDDDKKLLDDEVKVELETKTEYDYEEDNRMIFRKNVKVKEEIEEEEDAPQNSDEYEVSSQLISEPIDGLNPVVLDSEMKTSFLEYAMSVIVSRALPDARDGLKPVHRRILYDMFELGITSGSQHRKSARIVGDVLGKYHPHGDSSVYDAMVRMAQDFSMRYPLVDGHGNFGSIDGDQAAAMRYTEARMTKLSGELLESIRKDTVDFVDNYDATEKEPVVLPSRFPNLFVTGASGIAVGMATEIPPHNLGEIIDATVALAKNPEITTQELMKHVKGPDFPTGGIILGTKGILDTYETGRGSIIVRSKTEIIENANGKSRIIVTEIPYAVKTSTIVQKIVDLVKEKVIEGIADIRDETNLNGIRIVLDIKKGFNPHIILNQLFQKSYLQVSYSSNIVALVNGEPKLLNLKQGLEVYIDHQKEVVTRRLNYDLAKAEEKVHILEGLKIAVQNIDEVVRIIKTSKTDQIAQERLAERFDLSERQTKAILDMNLRRLTGLNYEKMVDEINALYIEIKGYKEILASEERLINLIVEELTTIKEKYSDERRTHIDYFGVGKINDEDLIPQSDIVITTSVNGYVKRINLDEYNTQNRGGVGSISMKTYGDDDISMIIKASTHTDLLLFSNFGKAYALRGYQIPEGSKQSKGVPFINIIDTLNVNEGEKIISIIDAGSFEDNLFLATITKKGIFKKTPLSLFSNVRRNGLLAFKLQEGDQLVRAFIASEGDNIMVANNYKNIALFSIDDVRALGRTAMGVKAIKLTDDQYVINASSNKDGNLILSLGTKGFGKITDESEYRLAKRGAKGISGINPEKAGNLVFASYVKLSDELLVITSSGTTIRVRINQISETSRNTKGVKIINLKENDDIVAVEVIKTELNNEESQENKQIDSQENHE</sequence>
<protein>
    <recommendedName>
        <fullName evidence="8">DNA gyrase subunit A</fullName>
        <ecNumber evidence="8">5.6.2.2</ecNumber>
    </recommendedName>
</protein>
<dbReference type="PANTHER" id="PTHR43493:SF5">
    <property type="entry name" value="DNA GYRASE SUBUNIT A, CHLOROPLASTIC_MITOCHONDRIAL"/>
    <property type="match status" value="1"/>
</dbReference>
<feature type="active site" description="O-(5'-phospho-DNA)-tyrosine intermediate" evidence="8 9">
    <location>
        <position position="189"/>
    </location>
</feature>
<dbReference type="InterPro" id="IPR013757">
    <property type="entry name" value="Topo_IIA_A_a_sf"/>
</dbReference>
<dbReference type="NCBIfam" id="NF004044">
    <property type="entry name" value="PRK05561.1"/>
    <property type="match status" value="1"/>
</dbReference>
<dbReference type="GO" id="GO:0006261">
    <property type="term" value="P:DNA-templated DNA replication"/>
    <property type="evidence" value="ECO:0007669"/>
    <property type="project" value="UniProtKB-UniRule"/>
</dbReference>
<evidence type="ECO:0000313" key="12">
    <source>
        <dbReference type="EMBL" id="SYV97122.1"/>
    </source>
</evidence>
<evidence type="ECO:0000313" key="13">
    <source>
        <dbReference type="Proteomes" id="UP000257559"/>
    </source>
</evidence>
<comment type="subcellular location">
    <subcellularLocation>
        <location evidence="8">Cytoplasm</location>
    </subcellularLocation>
</comment>
<accession>A0A3B0PK15</accession>
<dbReference type="GO" id="GO:0003677">
    <property type="term" value="F:DNA binding"/>
    <property type="evidence" value="ECO:0007669"/>
    <property type="project" value="UniProtKB-UniRule"/>
</dbReference>
<dbReference type="FunFam" id="3.90.199.10:FF:000001">
    <property type="entry name" value="DNA gyrase subunit A"/>
    <property type="match status" value="1"/>
</dbReference>
<feature type="short sequence motif" description="GyrA-box" evidence="8">
    <location>
        <begin position="593"/>
        <end position="599"/>
    </location>
</feature>
<dbReference type="Gene3D" id="1.10.268.10">
    <property type="entry name" value="Topoisomerase, domain 3"/>
    <property type="match status" value="1"/>
</dbReference>
<dbReference type="InterPro" id="IPR050220">
    <property type="entry name" value="Type_II_DNA_Topoisomerases"/>
</dbReference>
<dbReference type="GO" id="GO:0006265">
    <property type="term" value="P:DNA topological change"/>
    <property type="evidence" value="ECO:0007669"/>
    <property type="project" value="UniProtKB-UniRule"/>
</dbReference>
<dbReference type="GO" id="GO:0005524">
    <property type="term" value="F:ATP binding"/>
    <property type="evidence" value="ECO:0007669"/>
    <property type="project" value="UniProtKB-UniRule"/>
</dbReference>
<feature type="region of interest" description="Disordered" evidence="10">
    <location>
        <begin position="46"/>
        <end position="65"/>
    </location>
</feature>
<dbReference type="AlphaFoldDB" id="A0A3B0PK15"/>
<feature type="compositionally biased region" description="Acidic residues" evidence="10">
    <location>
        <begin position="47"/>
        <end position="62"/>
    </location>
</feature>
<keyword evidence="13" id="KW-1185">Reference proteome</keyword>
<dbReference type="InterPro" id="IPR005743">
    <property type="entry name" value="GyrA"/>
</dbReference>
<dbReference type="GO" id="GO:0009330">
    <property type="term" value="C:DNA topoisomerase type II (double strand cut, ATP-hydrolyzing) complex"/>
    <property type="evidence" value="ECO:0007669"/>
    <property type="project" value="TreeGrafter"/>
</dbReference>
<comment type="subunit">
    <text evidence="8">Heterotetramer, composed of two GyrA and two GyrB chains. In the heterotetramer, GyrA contains the active site tyrosine that forms a transient covalent intermediate with DNA, while GyrB binds cofactors and catalyzes ATP hydrolysis.</text>
</comment>
<dbReference type="KEGG" id="medw:NCTC10132_00481"/>
<proteinExistence type="inferred from homology"/>
<comment type="catalytic activity">
    <reaction evidence="1 8 9">
        <text>ATP-dependent breakage, passage and rejoining of double-stranded DNA.</text>
        <dbReference type="EC" id="5.6.2.2"/>
    </reaction>
</comment>
<dbReference type="InterPro" id="IPR006691">
    <property type="entry name" value="GyrA/parC_rep"/>
</dbReference>
<dbReference type="Gene3D" id="2.120.10.90">
    <property type="entry name" value="DNA gyrase/topoisomerase IV, subunit A, C-terminal"/>
    <property type="match status" value="1"/>
</dbReference>
<reference evidence="13" key="1">
    <citation type="submission" date="2018-06" db="EMBL/GenBank/DDBJ databases">
        <authorList>
            <consortium name="Pathogen Informatics"/>
        </authorList>
    </citation>
    <scope>NUCLEOTIDE SEQUENCE [LARGE SCALE GENOMIC DNA]</scope>
    <source>
        <strain evidence="13">NCTC10132</strain>
    </source>
</reference>
<gene>
    <name evidence="12" type="primary">MCYN0567</name>
    <name evidence="8" type="synonym">gyrA</name>
    <name evidence="12" type="ORF">NCTC10132_00481</name>
</gene>
<keyword evidence="8" id="KW-0963">Cytoplasm</keyword>
<dbReference type="Proteomes" id="UP000257559">
    <property type="component" value="Chromosome"/>
</dbReference>
<keyword evidence="6 8" id="KW-0238">DNA-binding</keyword>
<dbReference type="Gene3D" id="3.30.1360.40">
    <property type="match status" value="1"/>
</dbReference>
<dbReference type="Pfam" id="PF03989">
    <property type="entry name" value="DNA_gyraseA_C"/>
    <property type="match status" value="6"/>
</dbReference>
<name>A0A3B0PK15_9BACT</name>
<dbReference type="Gene3D" id="3.90.199.10">
    <property type="entry name" value="Topoisomerase II, domain 5"/>
    <property type="match status" value="1"/>
</dbReference>
<evidence type="ECO:0000256" key="1">
    <source>
        <dbReference type="ARBA" id="ARBA00000185"/>
    </source>
</evidence>
<dbReference type="EC" id="5.6.2.2" evidence="8"/>
<dbReference type="NCBIfam" id="NF004043">
    <property type="entry name" value="PRK05560.1"/>
    <property type="match status" value="1"/>
</dbReference>
<feature type="domain" description="Topo IIA-type catalytic" evidence="11">
    <location>
        <begin position="101"/>
        <end position="566"/>
    </location>
</feature>
<comment type="similarity">
    <text evidence="2 8">Belongs to the type II topoisomerase GyrA/ParC subunit family.</text>
</comment>
<dbReference type="NCBIfam" id="TIGR01063">
    <property type="entry name" value="gyrA"/>
    <property type="match status" value="1"/>
</dbReference>
<keyword evidence="3 8" id="KW-0547">Nucleotide-binding</keyword>
<dbReference type="FunFam" id="1.10.268.10:FF:000001">
    <property type="entry name" value="DNA gyrase subunit A"/>
    <property type="match status" value="1"/>
</dbReference>
<evidence type="ECO:0000256" key="9">
    <source>
        <dbReference type="PROSITE-ProRule" id="PRU01384"/>
    </source>
</evidence>
<evidence type="ECO:0000256" key="8">
    <source>
        <dbReference type="HAMAP-Rule" id="MF_01897"/>
    </source>
</evidence>
<evidence type="ECO:0000256" key="6">
    <source>
        <dbReference type="ARBA" id="ARBA00023125"/>
    </source>
</evidence>
<dbReference type="CDD" id="cd00187">
    <property type="entry name" value="TOP4c"/>
    <property type="match status" value="1"/>
</dbReference>
<dbReference type="GO" id="GO:0005694">
    <property type="term" value="C:chromosome"/>
    <property type="evidence" value="ECO:0007669"/>
    <property type="project" value="InterPro"/>
</dbReference>
<dbReference type="PANTHER" id="PTHR43493">
    <property type="entry name" value="DNA GYRASE/TOPOISOMERASE SUBUNIT A"/>
    <property type="match status" value="1"/>
</dbReference>